<reference evidence="2 3" key="1">
    <citation type="submission" date="2018-08" db="EMBL/GenBank/DDBJ databases">
        <title>Draft genome sequence of Psychrilyobacter sp. strain SD5 isolated from Black Sea water.</title>
        <authorList>
            <person name="Yadav S."/>
            <person name="Villanueva L."/>
            <person name="Damste J.S.S."/>
        </authorList>
    </citation>
    <scope>NUCLEOTIDE SEQUENCE [LARGE SCALE GENOMIC DNA]</scope>
    <source>
        <strain evidence="2 3">SD5</strain>
    </source>
</reference>
<protein>
    <recommendedName>
        <fullName evidence="4">cAMP-binding domain of CRP or a regulatory subunit of cAMP-dependent protein kinases</fullName>
    </recommendedName>
</protein>
<evidence type="ECO:0008006" key="4">
    <source>
        <dbReference type="Google" id="ProtNLM"/>
    </source>
</evidence>
<proteinExistence type="predicted"/>
<feature type="transmembrane region" description="Helical" evidence="1">
    <location>
        <begin position="120"/>
        <end position="143"/>
    </location>
</feature>
<evidence type="ECO:0000313" key="2">
    <source>
        <dbReference type="EMBL" id="REI41209.1"/>
    </source>
</evidence>
<dbReference type="RefSeq" id="WP_114642380.1">
    <property type="nucleotide sequence ID" value="NZ_JAACIO010000013.1"/>
</dbReference>
<dbReference type="SUPFAM" id="SSF51206">
    <property type="entry name" value="cAMP-binding domain-like"/>
    <property type="match status" value="1"/>
</dbReference>
<organism evidence="2 3">
    <name type="scientific">Psychrilyobacter piezotolerans</name>
    <dbReference type="NCBI Taxonomy" id="2293438"/>
    <lineage>
        <taxon>Bacteria</taxon>
        <taxon>Fusobacteriati</taxon>
        <taxon>Fusobacteriota</taxon>
        <taxon>Fusobacteriia</taxon>
        <taxon>Fusobacteriales</taxon>
        <taxon>Fusobacteriaceae</taxon>
        <taxon>Psychrilyobacter</taxon>
    </lineage>
</organism>
<evidence type="ECO:0000313" key="3">
    <source>
        <dbReference type="Proteomes" id="UP000263486"/>
    </source>
</evidence>
<gene>
    <name evidence="2" type="ORF">DYH56_08315</name>
</gene>
<dbReference type="Proteomes" id="UP000263486">
    <property type="component" value="Unassembled WGS sequence"/>
</dbReference>
<accession>A0ABX9KGY6</accession>
<keyword evidence="1" id="KW-1133">Transmembrane helix</keyword>
<dbReference type="Gene3D" id="2.60.120.10">
    <property type="entry name" value="Jelly Rolls"/>
    <property type="match status" value="1"/>
</dbReference>
<keyword evidence="1" id="KW-0812">Transmembrane</keyword>
<keyword evidence="3" id="KW-1185">Reference proteome</keyword>
<evidence type="ECO:0000256" key="1">
    <source>
        <dbReference type="SAM" id="Phobius"/>
    </source>
</evidence>
<dbReference type="InterPro" id="IPR014710">
    <property type="entry name" value="RmlC-like_jellyroll"/>
</dbReference>
<dbReference type="InterPro" id="IPR018490">
    <property type="entry name" value="cNMP-bd_dom_sf"/>
</dbReference>
<dbReference type="EMBL" id="QUAJ01000012">
    <property type="protein sequence ID" value="REI41209.1"/>
    <property type="molecule type" value="Genomic_DNA"/>
</dbReference>
<sequence length="208" mass="24890">MKKEEFFKIAKNDEYQIKTFKKGEFIYTSGWDRKVGYILSGEVLASKHLSERIILYPVGFKSGEFMGINLYFFDSNNDNFFDCLAKYDDTKVAFLEKKLFERLLERADFLKMLIYDNEKIILNSIGLTMFLAYGPLGYFAYILDITATGDKVFYERYLDYCDYLNVNKTRLYEITNELIEKRIITKERKYLKIIDRERLREYFEGNKI</sequence>
<keyword evidence="1" id="KW-0472">Membrane</keyword>
<name>A0ABX9KGY6_9FUSO</name>
<comment type="caution">
    <text evidence="2">The sequence shown here is derived from an EMBL/GenBank/DDBJ whole genome shotgun (WGS) entry which is preliminary data.</text>
</comment>